<organism evidence="6 7">
    <name type="scientific">Gomphosphaeria aponina SAG 52.96 = DSM 107014</name>
    <dbReference type="NCBI Taxonomy" id="1521640"/>
    <lineage>
        <taxon>Bacteria</taxon>
        <taxon>Bacillati</taxon>
        <taxon>Cyanobacteriota</taxon>
        <taxon>Cyanophyceae</taxon>
        <taxon>Oscillatoriophycideae</taxon>
        <taxon>Chroococcales</taxon>
        <taxon>Gomphosphaeriaceae</taxon>
        <taxon>Gomphosphaeria</taxon>
    </lineage>
</organism>
<evidence type="ECO:0000256" key="1">
    <source>
        <dbReference type="ARBA" id="ARBA00022801"/>
    </source>
</evidence>
<evidence type="ECO:0000313" key="6">
    <source>
        <dbReference type="EMBL" id="MBR8828607.1"/>
    </source>
</evidence>
<dbReference type="SUPFAM" id="SSF52738">
    <property type="entry name" value="Methylesterase CheB, C-terminal domain"/>
    <property type="match status" value="1"/>
</dbReference>
<evidence type="ECO:0000256" key="3">
    <source>
        <dbReference type="ARBA" id="ARBA00048267"/>
    </source>
</evidence>
<dbReference type="GO" id="GO:0000156">
    <property type="term" value="F:phosphorelay response regulator activity"/>
    <property type="evidence" value="ECO:0007669"/>
    <property type="project" value="InterPro"/>
</dbReference>
<comment type="catalytic activity">
    <reaction evidence="3">
        <text>[protein]-L-glutamate 5-O-methyl ester + H2O = L-glutamyl-[protein] + methanol + H(+)</text>
        <dbReference type="Rhea" id="RHEA:23236"/>
        <dbReference type="Rhea" id="RHEA-COMP:10208"/>
        <dbReference type="Rhea" id="RHEA-COMP:10311"/>
        <dbReference type="ChEBI" id="CHEBI:15377"/>
        <dbReference type="ChEBI" id="CHEBI:15378"/>
        <dbReference type="ChEBI" id="CHEBI:17790"/>
        <dbReference type="ChEBI" id="CHEBI:29973"/>
        <dbReference type="ChEBI" id="CHEBI:82795"/>
        <dbReference type="EC" id="3.1.1.61"/>
    </reaction>
</comment>
<name>A0A941GRQ3_9CHRO</name>
<dbReference type="PROSITE" id="PS50122">
    <property type="entry name" value="CHEB"/>
    <property type="match status" value="1"/>
</dbReference>
<comment type="caution">
    <text evidence="6">The sequence shown here is derived from an EMBL/GenBank/DDBJ whole genome shotgun (WGS) entry which is preliminary data.</text>
</comment>
<dbReference type="GO" id="GO:0006935">
    <property type="term" value="P:chemotaxis"/>
    <property type="evidence" value="ECO:0007669"/>
    <property type="project" value="InterPro"/>
</dbReference>
<dbReference type="CDD" id="cd16432">
    <property type="entry name" value="CheB_Rec"/>
    <property type="match status" value="1"/>
</dbReference>
<dbReference type="GO" id="GO:0005737">
    <property type="term" value="C:cytoplasm"/>
    <property type="evidence" value="ECO:0007669"/>
    <property type="project" value="InterPro"/>
</dbReference>
<comment type="caution">
    <text evidence="4">Lacks conserved residue(s) required for the propagation of feature annotation.</text>
</comment>
<proteinExistence type="predicted"/>
<dbReference type="PANTHER" id="PTHR42872:SF3">
    <property type="entry name" value="PROTEIN-GLUTAMATE METHYLESTERASE_PROTEIN-GLUTAMINE GLUTAMINASE 1"/>
    <property type="match status" value="1"/>
</dbReference>
<keyword evidence="1" id="KW-0378">Hydrolase</keyword>
<reference evidence="6" key="1">
    <citation type="submission" date="2021-02" db="EMBL/GenBank/DDBJ databases">
        <title>Metagenome analyses of Stigonema ocellatum DSM 106950, Chlorogloea purpurea SAG 13.99 and Gomphosphaeria aponina DSM 107014.</title>
        <authorList>
            <person name="Marter P."/>
            <person name="Huang S."/>
        </authorList>
    </citation>
    <scope>NUCLEOTIDE SEQUENCE</scope>
    <source>
        <strain evidence="6">JP213</strain>
    </source>
</reference>
<dbReference type="InterPro" id="IPR000673">
    <property type="entry name" value="Sig_transdc_resp-reg_Me-estase"/>
</dbReference>
<dbReference type="EMBL" id="JADQBC010000078">
    <property type="protein sequence ID" value="MBR8828607.1"/>
    <property type="molecule type" value="Genomic_DNA"/>
</dbReference>
<dbReference type="Proteomes" id="UP000767446">
    <property type="component" value="Unassembled WGS sequence"/>
</dbReference>
<dbReference type="GO" id="GO:0008984">
    <property type="term" value="F:protein-glutamate methylesterase activity"/>
    <property type="evidence" value="ECO:0007669"/>
    <property type="project" value="UniProtKB-EC"/>
</dbReference>
<dbReference type="Pfam" id="PF01339">
    <property type="entry name" value="CheB_methylest"/>
    <property type="match status" value="1"/>
</dbReference>
<sequence>MGIELIVIGISTGGSKALKFLIPQFAANFPIPVVIVQHLPVGEAEWLALRLDLLSQLHVVEAKQGDILRAGVVFIAPGGKHLTLSRQADGTVLLELDTQPANSWYCPSVDVLFDSAAEIFGDRLLGIVMTGMGKEGKKGAGKIKASGGKIFTEHESSCIVYSMPREVVEAGLSDRIVSLEDLASVILEELN</sequence>
<dbReference type="Gene3D" id="3.40.50.180">
    <property type="entry name" value="Methylesterase CheB, C-terminal domain"/>
    <property type="match status" value="1"/>
</dbReference>
<dbReference type="InterPro" id="IPR035909">
    <property type="entry name" value="CheB_C"/>
</dbReference>
<evidence type="ECO:0000313" key="7">
    <source>
        <dbReference type="Proteomes" id="UP000767446"/>
    </source>
</evidence>
<gene>
    <name evidence="6" type="ORF">DSM107014_12030</name>
</gene>
<evidence type="ECO:0000256" key="4">
    <source>
        <dbReference type="PROSITE-ProRule" id="PRU00050"/>
    </source>
</evidence>
<dbReference type="PANTHER" id="PTHR42872">
    <property type="entry name" value="PROTEIN-GLUTAMATE METHYLESTERASE/PROTEIN-GLUTAMINE GLUTAMINASE"/>
    <property type="match status" value="1"/>
</dbReference>
<accession>A0A941GRQ3</accession>
<feature type="domain" description="CheB-type methylesterase" evidence="5">
    <location>
        <begin position="1"/>
        <end position="191"/>
    </location>
</feature>
<evidence type="ECO:0000256" key="2">
    <source>
        <dbReference type="ARBA" id="ARBA00039140"/>
    </source>
</evidence>
<evidence type="ECO:0000259" key="5">
    <source>
        <dbReference type="PROSITE" id="PS50122"/>
    </source>
</evidence>
<protein>
    <recommendedName>
        <fullName evidence="2">protein-glutamate methylesterase</fullName>
        <ecNumber evidence="2">3.1.1.61</ecNumber>
    </recommendedName>
</protein>
<dbReference type="AlphaFoldDB" id="A0A941GRQ3"/>
<dbReference type="EC" id="3.1.1.61" evidence="2"/>